<sequence>MDRKMVLSILGAAVLGFAGMLLLMPDPVDDGVVRLPWQVDRNELGHTQVFGFTLGETTLAEVRAVFREEGKLNLFKTVEEPIRFATEAYFEQIYLERLRADFVITLEVDQATLEGMYDRGLRISQLSSGGKKVKLDPADIETLTSRPIQSISYLPKARLDDALITQRFGEPTRKLTEPETGIVHWLYPERGLDIGRDAKGHVVIQYVNPADFPALTAPLEPIAAASKHGE</sequence>
<dbReference type="EMBL" id="JAAIJR010000053">
    <property type="protein sequence ID" value="NEX21392.1"/>
    <property type="molecule type" value="Genomic_DNA"/>
</dbReference>
<dbReference type="Proteomes" id="UP000471640">
    <property type="component" value="Unassembled WGS sequence"/>
</dbReference>
<organism evidence="1 2">
    <name type="scientific">Thiorhodococcus mannitoliphagus</name>
    <dbReference type="NCBI Taxonomy" id="329406"/>
    <lineage>
        <taxon>Bacteria</taxon>
        <taxon>Pseudomonadati</taxon>
        <taxon>Pseudomonadota</taxon>
        <taxon>Gammaproteobacteria</taxon>
        <taxon>Chromatiales</taxon>
        <taxon>Chromatiaceae</taxon>
        <taxon>Thiorhodococcus</taxon>
    </lineage>
</organism>
<gene>
    <name evidence="1" type="ORF">G3480_13895</name>
</gene>
<evidence type="ECO:0008006" key="3">
    <source>
        <dbReference type="Google" id="ProtNLM"/>
    </source>
</evidence>
<reference evidence="2" key="1">
    <citation type="journal article" date="2020" name="Microbiol. Resour. Announc.">
        <title>Draft Genome Sequences of Thiorhodococcus mannitoliphagus and Thiorhodococcus minor, Purple Sulfur Photosynthetic Bacteria in the Gammaproteobacterial Family Chromatiaceae.</title>
        <authorList>
            <person name="Aviles F.A."/>
            <person name="Meyer T.E."/>
            <person name="Kyndt J.A."/>
        </authorList>
    </citation>
    <scope>NUCLEOTIDE SEQUENCE [LARGE SCALE GENOMIC DNA]</scope>
    <source>
        <strain evidence="2">DSM 18266</strain>
    </source>
</reference>
<dbReference type="AlphaFoldDB" id="A0A6P1DZ03"/>
<name>A0A6P1DZ03_9GAMM</name>
<comment type="caution">
    <text evidence="1">The sequence shown here is derived from an EMBL/GenBank/DDBJ whole genome shotgun (WGS) entry which is preliminary data.</text>
</comment>
<evidence type="ECO:0000313" key="2">
    <source>
        <dbReference type="Proteomes" id="UP000471640"/>
    </source>
</evidence>
<keyword evidence="2" id="KW-1185">Reference proteome</keyword>
<proteinExistence type="predicted"/>
<reference evidence="1 2" key="2">
    <citation type="submission" date="2020-02" db="EMBL/GenBank/DDBJ databases">
        <title>Genome sequences of Thiorhodococcus mannitoliphagus and Thiorhodococcus minor, purple sulfur photosynthetic bacteria in the gammaproteobacterial family, Chromatiaceae.</title>
        <authorList>
            <person name="Aviles F.A."/>
            <person name="Meyer T.E."/>
            <person name="Kyndt J.A."/>
        </authorList>
    </citation>
    <scope>NUCLEOTIDE SEQUENCE [LARGE SCALE GENOMIC DNA]</scope>
    <source>
        <strain evidence="1 2">DSM 18266</strain>
    </source>
</reference>
<evidence type="ECO:0000313" key="1">
    <source>
        <dbReference type="EMBL" id="NEX21392.1"/>
    </source>
</evidence>
<protein>
    <recommendedName>
        <fullName evidence="3">Lytic murein transglycosylase</fullName>
    </recommendedName>
</protein>
<accession>A0A6P1DZ03</accession>